<dbReference type="AlphaFoldDB" id="A0A1G6X024"/>
<dbReference type="Gene3D" id="3.30.460.10">
    <property type="entry name" value="Beta Polymerase, domain 2"/>
    <property type="match status" value="2"/>
</dbReference>
<evidence type="ECO:0000313" key="9">
    <source>
        <dbReference type="EMBL" id="SDD70605.1"/>
    </source>
</evidence>
<proteinExistence type="predicted"/>
<dbReference type="GO" id="GO:0005524">
    <property type="term" value="F:ATP binding"/>
    <property type="evidence" value="ECO:0007669"/>
    <property type="project" value="UniProtKB-KW"/>
</dbReference>
<dbReference type="Pfam" id="PF03710">
    <property type="entry name" value="GlnE"/>
    <property type="match status" value="2"/>
</dbReference>
<evidence type="ECO:0000256" key="5">
    <source>
        <dbReference type="ARBA" id="ARBA00022842"/>
    </source>
</evidence>
<dbReference type="GO" id="GO:0016874">
    <property type="term" value="F:ligase activity"/>
    <property type="evidence" value="ECO:0007669"/>
    <property type="project" value="UniProtKB-KW"/>
</dbReference>
<keyword evidence="3" id="KW-0547">Nucleotide-binding</keyword>
<dbReference type="NCBIfam" id="NF010706">
    <property type="entry name" value="PRK14108.1"/>
    <property type="match status" value="1"/>
</dbReference>
<reference evidence="9 10" key="1">
    <citation type="submission" date="2016-10" db="EMBL/GenBank/DDBJ databases">
        <authorList>
            <person name="de Groot N.N."/>
        </authorList>
    </citation>
    <scope>NUCLEOTIDE SEQUENCE [LARGE SCALE GENOMIC DNA]</scope>
    <source>
        <strain evidence="9 10">CGMCC 1.9109</strain>
    </source>
</reference>
<keyword evidence="9" id="KW-0436">Ligase</keyword>
<dbReference type="PANTHER" id="PTHR30621:SF0">
    <property type="entry name" value="BIFUNCTIONAL GLUTAMINE SYNTHETASE ADENYLYLTRANSFERASE_ADENYLYL-REMOVING ENZYME"/>
    <property type="match status" value="1"/>
</dbReference>
<dbReference type="InterPro" id="IPR013546">
    <property type="entry name" value="PII_UdlTrfase/GS_AdlTrfase"/>
</dbReference>
<evidence type="ECO:0000259" key="8">
    <source>
        <dbReference type="Pfam" id="PF08335"/>
    </source>
</evidence>
<keyword evidence="5" id="KW-0460">Magnesium</keyword>
<sequence>MSHSTHTLPKAYHKEKADEIWAAVAESDSALKGNESARALADALFGHSNFLAGIARRQPALAAAYLQGDPDSHFEAILASLTAPRPDGEKTPDLMAFLREQKSATAFLTAAADVAGWWSLEDVTTALSRFADAALELALAHLLHASMKAGELAWPNGEEEAASPALAASCGYFILGMGKLGAYELNYSSDIDLIALYDTDRVRYTGTKTVKQCFIRLTQELMKIMETRTMHGYVFRTDLRLRPDPGATPVALAVEAAETYYHSMAVNWERSAMIKARVVAGDQTAGKAYLETMARWIWRKNMDFAALNDIAAIKNQINRHYGQTQTAFKGYNVKLGYGGIREIEFFTQINQLLHAGRHPALRLRGTLDALDMLAMDQIIDGKVHKTLSKGYRFLRTLEHRIQMMNDEQTHDIPDDDDRFACLVSFMGYADEASFKEAVTCHTKPISQIYEDLLPEDDTAKNDGYSEGDLPATLAKLGFEDPDNSAAVIDGWRRGRHRALRTERARGLLEQILPGLLEAFSGTENAGSALTRFDRFISQLPGGVQLFSLLQSNPSLFQLLAHVMGLAPALAETLGKKPDLWDAVLEPGFYAPLESEEDLREKLEELLDSARDYQDILDIVRRFVAEHRFRIGVQLLESLASVEECGEAHTRLADVTLKALTKRVEDEFATKHGRFEGGGISIVAMGKYGGGELTHTSDLDIVFLYHVPDMDSLSDGPKPLMPSQYFSRLGQHIITAITALTPEGRLYEVDTRLRPSGSQGPLVVTLKTFADYYTEAAWAWEHMALTRARVILAPDSIREALVSTIISVLTASRDGDALLRAVHDMRGKLFAQFGTDNPWAIKHARGGLVDMEFICQYLMLREGNRAKDIFHPQLDESISRLAAAGALTEEQAATLHGGHEYMQQVQSLLRLCLGGSPADDSAIPKALRSTLCRATGKATFNDLRADLVRKQSDIYSLFQTVIEEPANALPTAEDA</sequence>
<evidence type="ECO:0000256" key="2">
    <source>
        <dbReference type="ARBA" id="ARBA00022695"/>
    </source>
</evidence>
<evidence type="ECO:0000256" key="4">
    <source>
        <dbReference type="ARBA" id="ARBA00022840"/>
    </source>
</evidence>
<keyword evidence="10" id="KW-1185">Reference proteome</keyword>
<dbReference type="CDD" id="cd05401">
    <property type="entry name" value="NT_GlnE_GlnD_like"/>
    <property type="match status" value="2"/>
</dbReference>
<dbReference type="InterPro" id="IPR023057">
    <property type="entry name" value="GlnE"/>
</dbReference>
<dbReference type="RefSeq" id="WP_068306513.1">
    <property type="nucleotide sequence ID" value="NZ_FNAK01000002.1"/>
</dbReference>
<feature type="domain" description="Glutamate-ammonia ligase adenylyltransferase repeated" evidence="7">
    <location>
        <begin position="557"/>
        <end position="793"/>
    </location>
</feature>
<dbReference type="NCBIfam" id="NF008292">
    <property type="entry name" value="PRK11072.1"/>
    <property type="match status" value="1"/>
</dbReference>
<evidence type="ECO:0000256" key="6">
    <source>
        <dbReference type="ARBA" id="ARBA00023268"/>
    </source>
</evidence>
<keyword evidence="1 9" id="KW-0808">Transferase</keyword>
<dbReference type="GO" id="GO:0000820">
    <property type="term" value="P:regulation of glutamine family amino acid metabolic process"/>
    <property type="evidence" value="ECO:0007669"/>
    <property type="project" value="TreeGrafter"/>
</dbReference>
<dbReference type="InterPro" id="IPR005190">
    <property type="entry name" value="GlnE_rpt_dom"/>
</dbReference>
<protein>
    <submittedName>
        <fullName evidence="9">Glutamate-ammonia-ligase adenylyltransferase</fullName>
    </submittedName>
</protein>
<dbReference type="Proteomes" id="UP000183685">
    <property type="component" value="Unassembled WGS sequence"/>
</dbReference>
<evidence type="ECO:0000256" key="3">
    <source>
        <dbReference type="ARBA" id="ARBA00022741"/>
    </source>
</evidence>
<dbReference type="Pfam" id="PF08335">
    <property type="entry name" value="GlnD_UR_UTase"/>
    <property type="match status" value="2"/>
</dbReference>
<feature type="domain" description="PII-uridylyltransferase/Glutamine-synthetase adenylyltransferase" evidence="8">
    <location>
        <begin position="840"/>
        <end position="960"/>
    </location>
</feature>
<dbReference type="SUPFAM" id="SSF81301">
    <property type="entry name" value="Nucleotidyltransferase"/>
    <property type="match status" value="2"/>
</dbReference>
<keyword evidence="4" id="KW-0067">ATP-binding</keyword>
<keyword evidence="2 9" id="KW-0548">Nucleotidyltransferase</keyword>
<dbReference type="OrthoDB" id="9759366at2"/>
<dbReference type="Gene3D" id="1.20.120.1510">
    <property type="match status" value="1"/>
</dbReference>
<evidence type="ECO:0000256" key="1">
    <source>
        <dbReference type="ARBA" id="ARBA00022679"/>
    </source>
</evidence>
<name>A0A1G6X024_9PROT</name>
<gene>
    <name evidence="9" type="ORF">SAMN04488071_1259</name>
</gene>
<evidence type="ECO:0000313" key="10">
    <source>
        <dbReference type="Proteomes" id="UP000183685"/>
    </source>
</evidence>
<dbReference type="GO" id="GO:0005829">
    <property type="term" value="C:cytosol"/>
    <property type="evidence" value="ECO:0007669"/>
    <property type="project" value="TreeGrafter"/>
</dbReference>
<dbReference type="PANTHER" id="PTHR30621">
    <property type="entry name" value="GLUTAMINE SYNTHETASE ADENYLYLTRANSFERASE"/>
    <property type="match status" value="1"/>
</dbReference>
<organism evidence="9 10">
    <name type="scientific">Kordiimonas lacus</name>
    <dbReference type="NCBI Taxonomy" id="637679"/>
    <lineage>
        <taxon>Bacteria</taxon>
        <taxon>Pseudomonadati</taxon>
        <taxon>Pseudomonadota</taxon>
        <taxon>Alphaproteobacteria</taxon>
        <taxon>Kordiimonadales</taxon>
        <taxon>Kordiimonadaceae</taxon>
        <taxon>Kordiimonas</taxon>
    </lineage>
</organism>
<dbReference type="GO" id="GO:0008882">
    <property type="term" value="F:[glutamate-ammonia-ligase] adenylyltransferase activity"/>
    <property type="evidence" value="ECO:0007669"/>
    <property type="project" value="InterPro"/>
</dbReference>
<dbReference type="SUPFAM" id="SSF81593">
    <property type="entry name" value="Nucleotidyltransferase substrate binding subunit/domain"/>
    <property type="match status" value="2"/>
</dbReference>
<feature type="domain" description="PII-uridylyltransferase/Glutamine-synthetase adenylyltransferase" evidence="8">
    <location>
        <begin position="312"/>
        <end position="452"/>
    </location>
</feature>
<dbReference type="Gene3D" id="1.20.120.330">
    <property type="entry name" value="Nucleotidyltransferases domain 2"/>
    <property type="match status" value="2"/>
</dbReference>
<accession>A0A1G6X024</accession>
<dbReference type="EMBL" id="FNAK01000002">
    <property type="protein sequence ID" value="SDD70605.1"/>
    <property type="molecule type" value="Genomic_DNA"/>
</dbReference>
<evidence type="ECO:0000259" key="7">
    <source>
        <dbReference type="Pfam" id="PF03710"/>
    </source>
</evidence>
<feature type="domain" description="Glutamate-ammonia ligase adenylyltransferase repeated" evidence="7">
    <location>
        <begin position="44"/>
        <end position="290"/>
    </location>
</feature>
<dbReference type="InterPro" id="IPR043519">
    <property type="entry name" value="NT_sf"/>
</dbReference>
<dbReference type="STRING" id="637679.GCA_001550055_02976"/>
<keyword evidence="6" id="KW-0511">Multifunctional enzyme</keyword>